<protein>
    <recommendedName>
        <fullName evidence="5">NHL repeat containing protein</fullName>
    </recommendedName>
</protein>
<gene>
    <name evidence="3" type="ORF">H8F01_04630</name>
</gene>
<reference evidence="3 4" key="1">
    <citation type="submission" date="2020-08" db="EMBL/GenBank/DDBJ databases">
        <title>Dyella sp. G9 isolated from forest soil.</title>
        <authorList>
            <person name="Fu J."/>
            <person name="Qiu L."/>
        </authorList>
    </citation>
    <scope>NUCLEOTIDE SEQUENCE [LARGE SCALE GENOMIC DNA]</scope>
    <source>
        <strain evidence="3 4">G9</strain>
    </source>
</reference>
<evidence type="ECO:0000313" key="4">
    <source>
        <dbReference type="Proteomes" id="UP000515873"/>
    </source>
</evidence>
<evidence type="ECO:0000313" key="3">
    <source>
        <dbReference type="EMBL" id="QNK02435.1"/>
    </source>
</evidence>
<dbReference type="SUPFAM" id="SSF101898">
    <property type="entry name" value="NHL repeat"/>
    <property type="match status" value="1"/>
</dbReference>
<dbReference type="Gene3D" id="2.120.10.30">
    <property type="entry name" value="TolB, C-terminal domain"/>
    <property type="match status" value="1"/>
</dbReference>
<organism evidence="3 4">
    <name type="scientific">Dyella telluris</name>
    <dbReference type="NCBI Taxonomy" id="2763498"/>
    <lineage>
        <taxon>Bacteria</taxon>
        <taxon>Pseudomonadati</taxon>
        <taxon>Pseudomonadota</taxon>
        <taxon>Gammaproteobacteria</taxon>
        <taxon>Lysobacterales</taxon>
        <taxon>Rhodanobacteraceae</taxon>
        <taxon>Dyella</taxon>
    </lineage>
</organism>
<dbReference type="GO" id="GO:0005576">
    <property type="term" value="C:extracellular region"/>
    <property type="evidence" value="ECO:0007669"/>
    <property type="project" value="TreeGrafter"/>
</dbReference>
<keyword evidence="1" id="KW-0732">Signal</keyword>
<keyword evidence="2" id="KW-0325">Glycoprotein</keyword>
<dbReference type="AlphaFoldDB" id="A0A7G8Q6M7"/>
<keyword evidence="4" id="KW-1185">Reference proteome</keyword>
<evidence type="ECO:0008006" key="5">
    <source>
        <dbReference type="Google" id="ProtNLM"/>
    </source>
</evidence>
<proteinExistence type="predicted"/>
<dbReference type="RefSeq" id="WP_187057886.1">
    <property type="nucleotide sequence ID" value="NZ_CP060412.1"/>
</dbReference>
<dbReference type="InterPro" id="IPR011042">
    <property type="entry name" value="6-blade_b-propeller_TolB-like"/>
</dbReference>
<accession>A0A7G8Q6M7</accession>
<dbReference type="PANTHER" id="PTHR10680:SF28">
    <property type="entry name" value="SMP-30_GLUCONOLACTONASE_LRE-LIKE REGION DOMAIN-CONTAINING PROTEIN"/>
    <property type="match status" value="1"/>
</dbReference>
<name>A0A7G8Q6M7_9GAMM</name>
<evidence type="ECO:0000256" key="1">
    <source>
        <dbReference type="ARBA" id="ARBA00022729"/>
    </source>
</evidence>
<dbReference type="EMBL" id="CP060412">
    <property type="protein sequence ID" value="QNK02435.1"/>
    <property type="molecule type" value="Genomic_DNA"/>
</dbReference>
<dbReference type="PANTHER" id="PTHR10680">
    <property type="entry name" value="PEPTIDYL-GLYCINE ALPHA-AMIDATING MONOOXYGENASE"/>
    <property type="match status" value="1"/>
</dbReference>
<evidence type="ECO:0000256" key="2">
    <source>
        <dbReference type="ARBA" id="ARBA00023180"/>
    </source>
</evidence>
<dbReference type="Proteomes" id="UP000515873">
    <property type="component" value="Chromosome"/>
</dbReference>
<dbReference type="KEGG" id="dtl:H8F01_04630"/>
<sequence>MAHFQLRPASSRLALAIAGAIAVAGMAVSPIARAQSEGNILIADQFNNRVIEINPATHHVVWTFGNGSDVPGPHSVVGVNDAERIGPLTLISGTGTPPGLPGCSDTVNGCPDNRVFIVDPSGNIVWQYGQAGVTGDGPNQLNTPVHSLFLISFPGHTGPHVLITDQGNQRVILVNLNHQIVWQYGTTGMAGDGPGQLSNPNSAEVLANGHVLIADESNNRVIEITTGGKLVKTFTDQGTVSGAAFASRLANGDTLISDANNNRIVEVNGSDHTVWQYVTNTAADSNPSPAPTRAVRLQNGNTLISDQFNDRVMEVTHAGKIVFQQGTINAPGSGFNQLNGPYDAKVIGDFTGLTPPFSVQP</sequence>